<proteinExistence type="predicted"/>
<reference evidence="1 2" key="1">
    <citation type="submission" date="2021-03" db="EMBL/GenBank/DDBJ databases">
        <authorList>
            <person name="Gilmore M.S."/>
            <person name="Schwartzman J."/>
            <person name="Van Tyne D."/>
            <person name="Martin M."/>
            <person name="Earl A.M."/>
            <person name="Manson A.L."/>
            <person name="Straub T."/>
            <person name="Salamzade R."/>
            <person name="Saavedra J."/>
            <person name="Lebreton F."/>
            <person name="Prichula J."/>
            <person name="Schaufler K."/>
            <person name="Gaca A."/>
            <person name="Sgardioli B."/>
            <person name="Wagenaar J."/>
            <person name="Strong T."/>
        </authorList>
    </citation>
    <scope>NUCLEOTIDE SEQUENCE [LARGE SCALE GENOMIC DNA]</scope>
    <source>
        <strain evidence="1 2">DIV2402</strain>
    </source>
</reference>
<accession>A0ABZ2SP40</accession>
<gene>
    <name evidence="1" type="ORF">DOK78_002189</name>
</gene>
<dbReference type="SUPFAM" id="SSF48150">
    <property type="entry name" value="DNA-glycosylase"/>
    <property type="match status" value="1"/>
</dbReference>
<dbReference type="InterPro" id="IPR005019">
    <property type="entry name" value="Adenine_glyco"/>
</dbReference>
<sequence length="180" mass="21013">MKRCDWATNELEQLYHDYEWGKPLHDEAKLFEMLVLESMQAGLSWSTILKKRESMREAFDSFDYHKIADYQEDKILALLANPGVIRHRKKIEALINNAQAYLKIQEKYGSFDIFIWQFVEEPIINQWQNTHEVPASTELAKTISKELKQAGFKFLGPTSVYAFMQSVGMVNDHLISCSFK</sequence>
<dbReference type="InterPro" id="IPR052891">
    <property type="entry name" value="DNA-3mA_glycosylase"/>
</dbReference>
<evidence type="ECO:0000313" key="1">
    <source>
        <dbReference type="EMBL" id="WYJ77551.1"/>
    </source>
</evidence>
<dbReference type="InterPro" id="IPR011257">
    <property type="entry name" value="DNA_glycosylase"/>
</dbReference>
<organism evidence="1 2">
    <name type="scientific">Candidatus Enterococcus lowellii</name>
    <dbReference type="NCBI Taxonomy" id="2230877"/>
    <lineage>
        <taxon>Bacteria</taxon>
        <taxon>Bacillati</taxon>
        <taxon>Bacillota</taxon>
        <taxon>Bacilli</taxon>
        <taxon>Lactobacillales</taxon>
        <taxon>Enterococcaceae</taxon>
        <taxon>Enterococcus</taxon>
    </lineage>
</organism>
<keyword evidence="2" id="KW-1185">Reference proteome</keyword>
<protein>
    <submittedName>
        <fullName evidence="1">DNA-3-methyladenine glycosylase I</fullName>
    </submittedName>
</protein>
<reference evidence="1 2" key="2">
    <citation type="submission" date="2024-03" db="EMBL/GenBank/DDBJ databases">
        <title>The Genome Sequence of Enterococcus sp. DIV2402.</title>
        <authorList>
            <consortium name="The Broad Institute Genomics Platform"/>
            <consortium name="The Broad Institute Microbial Omics Core"/>
            <consortium name="The Broad Institute Genomic Center for Infectious Diseases"/>
            <person name="Earl A."/>
            <person name="Manson A."/>
            <person name="Gilmore M."/>
            <person name="Schwartman J."/>
            <person name="Shea T."/>
            <person name="Abouelleil A."/>
            <person name="Cao P."/>
            <person name="Chapman S."/>
            <person name="Cusick C."/>
            <person name="Young S."/>
            <person name="Neafsey D."/>
            <person name="Nusbaum C."/>
            <person name="Birren B."/>
        </authorList>
    </citation>
    <scope>NUCLEOTIDE SEQUENCE [LARGE SCALE GENOMIC DNA]</scope>
    <source>
        <strain evidence="1 2">DIV2402</strain>
    </source>
</reference>
<dbReference type="PANTHER" id="PTHR30037:SF4">
    <property type="entry name" value="DNA-3-METHYLADENINE GLYCOSYLASE I"/>
    <property type="match status" value="1"/>
</dbReference>
<evidence type="ECO:0000313" key="2">
    <source>
        <dbReference type="Proteomes" id="UP000664701"/>
    </source>
</evidence>
<name>A0ABZ2SP40_9ENTE</name>
<dbReference type="Gene3D" id="1.10.340.30">
    <property type="entry name" value="Hypothetical protein, domain 2"/>
    <property type="match status" value="1"/>
</dbReference>
<dbReference type="Pfam" id="PF03352">
    <property type="entry name" value="Adenine_glyco"/>
    <property type="match status" value="1"/>
</dbReference>
<dbReference type="PANTHER" id="PTHR30037">
    <property type="entry name" value="DNA-3-METHYLADENINE GLYCOSYLASE 1"/>
    <property type="match status" value="1"/>
</dbReference>
<dbReference type="EMBL" id="CP147251">
    <property type="protein sequence ID" value="WYJ77551.1"/>
    <property type="molecule type" value="Genomic_DNA"/>
</dbReference>
<dbReference type="Proteomes" id="UP000664701">
    <property type="component" value="Chromosome"/>
</dbReference>
<dbReference type="RefSeq" id="WP_207940328.1">
    <property type="nucleotide sequence ID" value="NZ_CP147251.1"/>
</dbReference>